<comment type="similarity">
    <text evidence="2">Belongs to the MnmG family.</text>
</comment>
<evidence type="ECO:0000256" key="1">
    <source>
        <dbReference type="ARBA" id="ARBA00001974"/>
    </source>
</evidence>
<dbReference type="GO" id="GO:0030488">
    <property type="term" value="P:tRNA methylation"/>
    <property type="evidence" value="ECO:0007669"/>
    <property type="project" value="TreeGrafter"/>
</dbReference>
<protein>
    <recommendedName>
        <fullName evidence="5">MnmG N-terminal domain-containing protein</fullName>
    </recommendedName>
</protein>
<reference evidence="6" key="1">
    <citation type="submission" date="2018-05" db="EMBL/GenBank/DDBJ databases">
        <authorList>
            <person name="Lanie J.A."/>
            <person name="Ng W.-L."/>
            <person name="Kazmierczak K.M."/>
            <person name="Andrzejewski T.M."/>
            <person name="Davidsen T.M."/>
            <person name="Wayne K.J."/>
            <person name="Tettelin H."/>
            <person name="Glass J.I."/>
            <person name="Rusch D."/>
            <person name="Podicherti R."/>
            <person name="Tsui H.-C.T."/>
            <person name="Winkler M.E."/>
        </authorList>
    </citation>
    <scope>NUCLEOTIDE SEQUENCE</scope>
</reference>
<proteinExistence type="inferred from homology"/>
<dbReference type="GO" id="GO:0002098">
    <property type="term" value="P:tRNA wobble uridine modification"/>
    <property type="evidence" value="ECO:0007669"/>
    <property type="project" value="TreeGrafter"/>
</dbReference>
<dbReference type="PANTHER" id="PTHR11806:SF0">
    <property type="entry name" value="PROTEIN MTO1 HOMOLOG, MITOCHONDRIAL"/>
    <property type="match status" value="1"/>
</dbReference>
<dbReference type="AlphaFoldDB" id="A0A382NXF5"/>
<evidence type="ECO:0000313" key="6">
    <source>
        <dbReference type="EMBL" id="SVC65746.1"/>
    </source>
</evidence>
<dbReference type="Pfam" id="PF01134">
    <property type="entry name" value="GIDA"/>
    <property type="match status" value="1"/>
</dbReference>
<feature type="domain" description="MnmG N-terminal" evidence="5">
    <location>
        <begin position="8"/>
        <end position="297"/>
    </location>
</feature>
<feature type="non-terminal residue" evidence="6">
    <location>
        <position position="300"/>
    </location>
</feature>
<keyword evidence="3" id="KW-0285">Flavoprotein</keyword>
<name>A0A382NXF5_9ZZZZ</name>
<dbReference type="InterPro" id="IPR002218">
    <property type="entry name" value="MnmG-rel"/>
</dbReference>
<keyword evidence="4" id="KW-0274">FAD</keyword>
<dbReference type="SUPFAM" id="SSF51905">
    <property type="entry name" value="FAD/NAD(P)-binding domain"/>
    <property type="match status" value="1"/>
</dbReference>
<evidence type="ECO:0000256" key="2">
    <source>
        <dbReference type="ARBA" id="ARBA00007653"/>
    </source>
</evidence>
<evidence type="ECO:0000256" key="3">
    <source>
        <dbReference type="ARBA" id="ARBA00022630"/>
    </source>
</evidence>
<dbReference type="Gene3D" id="3.50.50.60">
    <property type="entry name" value="FAD/NAD(P)-binding domain"/>
    <property type="match status" value="1"/>
</dbReference>
<dbReference type="EMBL" id="UINC01103397">
    <property type="protein sequence ID" value="SVC65746.1"/>
    <property type="molecule type" value="Genomic_DNA"/>
</dbReference>
<dbReference type="InterPro" id="IPR040131">
    <property type="entry name" value="MnmG_N"/>
</dbReference>
<evidence type="ECO:0000256" key="4">
    <source>
        <dbReference type="ARBA" id="ARBA00022827"/>
    </source>
</evidence>
<evidence type="ECO:0000259" key="5">
    <source>
        <dbReference type="Pfam" id="PF01134"/>
    </source>
</evidence>
<accession>A0A382NXF5</accession>
<organism evidence="6">
    <name type="scientific">marine metagenome</name>
    <dbReference type="NCBI Taxonomy" id="408172"/>
    <lineage>
        <taxon>unclassified sequences</taxon>
        <taxon>metagenomes</taxon>
        <taxon>ecological metagenomes</taxon>
    </lineage>
</organism>
<feature type="non-terminal residue" evidence="6">
    <location>
        <position position="1"/>
    </location>
</feature>
<comment type="cofactor">
    <cofactor evidence="1">
        <name>FAD</name>
        <dbReference type="ChEBI" id="CHEBI:57692"/>
    </cofactor>
</comment>
<dbReference type="InterPro" id="IPR020595">
    <property type="entry name" value="MnmG-rel_CS"/>
</dbReference>
<dbReference type="PROSITE" id="PS01280">
    <property type="entry name" value="GIDA_1"/>
    <property type="match status" value="1"/>
</dbReference>
<sequence>VKQEKKYDLIVCGGGHAGVEASLIAAKLGSSVLMITLDKQAVGRMSCNPAIGGLAKGQIVKEIDVLGGIMGLATDASGLQFKILNRAKGKSVWSPRAQVDKREYEKFVSSRINKNIAVFEGEVVDLKIKFDRVVGVVLRDKSVLKSRCVILTCGTFLGGLIHIGQKKIRAGRMGESGAEGITESLVSLGFKSSRLKTGTPPRLDKKTIDWKKTVVVYGDKEPLPFSYRTKHFDPPALPCHTIQTNTASKNIIENNIFESPMYSGDVGGVGPRYCPSIEDKISRFPHHDSHTLFLEPEWRM</sequence>
<dbReference type="PANTHER" id="PTHR11806">
    <property type="entry name" value="GLUCOSE INHIBITED DIVISION PROTEIN A"/>
    <property type="match status" value="1"/>
</dbReference>
<gene>
    <name evidence="6" type="ORF">METZ01_LOCUS318600</name>
</gene>
<dbReference type="InterPro" id="IPR036188">
    <property type="entry name" value="FAD/NAD-bd_sf"/>
</dbReference>
<dbReference type="GO" id="GO:0050660">
    <property type="term" value="F:flavin adenine dinucleotide binding"/>
    <property type="evidence" value="ECO:0007669"/>
    <property type="project" value="InterPro"/>
</dbReference>